<dbReference type="PROSITE" id="PS00761">
    <property type="entry name" value="SPASE_I_3"/>
    <property type="match status" value="1"/>
</dbReference>
<dbReference type="PROSITE" id="PS00760">
    <property type="entry name" value="SPASE_I_2"/>
    <property type="match status" value="1"/>
</dbReference>
<comment type="subcellular location">
    <subcellularLocation>
        <location evidence="7">Membrane</location>
        <topology evidence="7">Single-pass type II membrane protein</topology>
    </subcellularLocation>
</comment>
<comment type="caution">
    <text evidence="9">The sequence shown here is derived from an EMBL/GenBank/DDBJ whole genome shotgun (WGS) entry which is preliminary data.</text>
</comment>
<keyword evidence="7" id="KW-1133">Transmembrane helix</keyword>
<sequence>MTDTLTPSAAPQTSPRARSEILEIIRTTLAGLAIALVFRIVLFQPFTIPSSSMEPGLVVGDYIVVSKFAYGWSRASLPFNPPLPAGRLLGGAPKRGDVVVFRLPRDPGQTWIKRVIGLPGDRIQVRGGQVFVNDKPLPQAPMTLVRDHDDPDRPVLEVRERQPDGRSYVTYDGGAGQAGDDTGVYVVPEGRYFMMGDNRDNSLDSRWPRELGVGLLPAENIVGEAELVLASWKPGAAIYKPWTWLNLQWDRFVRPIR</sequence>
<dbReference type="InterPro" id="IPR019758">
    <property type="entry name" value="Pept_S26A_signal_pept_1_CS"/>
</dbReference>
<evidence type="ECO:0000256" key="2">
    <source>
        <dbReference type="ARBA" id="ARBA00009370"/>
    </source>
</evidence>
<keyword evidence="7" id="KW-0645">Protease</keyword>
<dbReference type="GO" id="GO:0009003">
    <property type="term" value="F:signal peptidase activity"/>
    <property type="evidence" value="ECO:0007669"/>
    <property type="project" value="UniProtKB-EC"/>
</dbReference>
<evidence type="ECO:0000259" key="8">
    <source>
        <dbReference type="Pfam" id="PF10502"/>
    </source>
</evidence>
<dbReference type="CDD" id="cd06530">
    <property type="entry name" value="S26_SPase_I"/>
    <property type="match status" value="1"/>
</dbReference>
<evidence type="ECO:0000256" key="7">
    <source>
        <dbReference type="RuleBase" id="RU362042"/>
    </source>
</evidence>
<keyword evidence="7" id="KW-0472">Membrane</keyword>
<dbReference type="GO" id="GO:0016020">
    <property type="term" value="C:membrane"/>
    <property type="evidence" value="ECO:0007669"/>
    <property type="project" value="UniProtKB-SubCell"/>
</dbReference>
<dbReference type="Gene3D" id="2.10.109.10">
    <property type="entry name" value="Umud Fragment, subunit A"/>
    <property type="match status" value="1"/>
</dbReference>
<dbReference type="SUPFAM" id="SSF51306">
    <property type="entry name" value="LexA/Signal peptidase"/>
    <property type="match status" value="1"/>
</dbReference>
<organism evidence="9 10">
    <name type="scientific">Caulobacter segnis</name>
    <dbReference type="NCBI Taxonomy" id="88688"/>
    <lineage>
        <taxon>Bacteria</taxon>
        <taxon>Pseudomonadati</taxon>
        <taxon>Pseudomonadota</taxon>
        <taxon>Alphaproteobacteria</taxon>
        <taxon>Caulobacterales</taxon>
        <taxon>Caulobacteraceae</taxon>
        <taxon>Caulobacter</taxon>
    </lineage>
</organism>
<dbReference type="InterPro" id="IPR000223">
    <property type="entry name" value="Pept_S26A_signal_pept_1"/>
</dbReference>
<dbReference type="GO" id="GO:0004252">
    <property type="term" value="F:serine-type endopeptidase activity"/>
    <property type="evidence" value="ECO:0007669"/>
    <property type="project" value="InterPro"/>
</dbReference>
<dbReference type="InterPro" id="IPR036286">
    <property type="entry name" value="LexA/Signal_pep-like_sf"/>
</dbReference>
<keyword evidence="5 7" id="KW-0378">Hydrolase</keyword>
<feature type="active site" evidence="6">
    <location>
        <position position="52"/>
    </location>
</feature>
<accession>A0A2W5V243</accession>
<evidence type="ECO:0000313" key="9">
    <source>
        <dbReference type="EMBL" id="PZR30756.1"/>
    </source>
</evidence>
<evidence type="ECO:0000256" key="6">
    <source>
        <dbReference type="PIRSR" id="PIRSR600223-1"/>
    </source>
</evidence>
<name>A0A2W5V243_9CAUL</name>
<proteinExistence type="inferred from homology"/>
<dbReference type="InterPro" id="IPR019533">
    <property type="entry name" value="Peptidase_S26"/>
</dbReference>
<gene>
    <name evidence="9" type="primary">lepB</name>
    <name evidence="9" type="ORF">DI526_21625</name>
</gene>
<dbReference type="PRINTS" id="PR00727">
    <property type="entry name" value="LEADERPTASE"/>
</dbReference>
<comment type="similarity">
    <text evidence="2 7">Belongs to the peptidase S26 family.</text>
</comment>
<dbReference type="RefSeq" id="WP_304282719.1">
    <property type="nucleotide sequence ID" value="NZ_QFQZ01000115.1"/>
</dbReference>
<feature type="transmembrane region" description="Helical" evidence="7">
    <location>
        <begin position="24"/>
        <end position="43"/>
    </location>
</feature>
<evidence type="ECO:0000256" key="3">
    <source>
        <dbReference type="ARBA" id="ARBA00013208"/>
    </source>
</evidence>
<dbReference type="Proteomes" id="UP000249393">
    <property type="component" value="Unassembled WGS sequence"/>
</dbReference>
<comment type="catalytic activity">
    <reaction evidence="1 7">
        <text>Cleavage of hydrophobic, N-terminal signal or leader sequences from secreted and periplasmic proteins.</text>
        <dbReference type="EC" id="3.4.21.89"/>
    </reaction>
</comment>
<dbReference type="PANTHER" id="PTHR43390">
    <property type="entry name" value="SIGNAL PEPTIDASE I"/>
    <property type="match status" value="1"/>
</dbReference>
<feature type="domain" description="Peptidase S26" evidence="8">
    <location>
        <begin position="22"/>
        <end position="229"/>
    </location>
</feature>
<evidence type="ECO:0000313" key="10">
    <source>
        <dbReference type="Proteomes" id="UP000249393"/>
    </source>
</evidence>
<dbReference type="EC" id="3.4.21.89" evidence="3 7"/>
<evidence type="ECO:0000256" key="1">
    <source>
        <dbReference type="ARBA" id="ARBA00000677"/>
    </source>
</evidence>
<dbReference type="EMBL" id="QFQZ01000115">
    <property type="protein sequence ID" value="PZR30756.1"/>
    <property type="molecule type" value="Genomic_DNA"/>
</dbReference>
<feature type="active site" evidence="6">
    <location>
        <position position="113"/>
    </location>
</feature>
<dbReference type="GO" id="GO:0006465">
    <property type="term" value="P:signal peptide processing"/>
    <property type="evidence" value="ECO:0007669"/>
    <property type="project" value="InterPro"/>
</dbReference>
<dbReference type="PANTHER" id="PTHR43390:SF1">
    <property type="entry name" value="CHLOROPLAST PROCESSING PEPTIDASE"/>
    <property type="match status" value="1"/>
</dbReference>
<dbReference type="InterPro" id="IPR019757">
    <property type="entry name" value="Pept_S26A_signal_pept_1_Lys-AS"/>
</dbReference>
<protein>
    <recommendedName>
        <fullName evidence="4 7">Signal peptidase I</fullName>
        <ecNumber evidence="3 7">3.4.21.89</ecNumber>
    </recommendedName>
</protein>
<dbReference type="AlphaFoldDB" id="A0A2W5V243"/>
<evidence type="ECO:0000256" key="4">
    <source>
        <dbReference type="ARBA" id="ARBA00019232"/>
    </source>
</evidence>
<reference evidence="9 10" key="1">
    <citation type="submission" date="2017-08" db="EMBL/GenBank/DDBJ databases">
        <title>Infants hospitalized years apart are colonized by the same room-sourced microbial strains.</title>
        <authorList>
            <person name="Brooks B."/>
            <person name="Olm M.R."/>
            <person name="Firek B.A."/>
            <person name="Baker R."/>
            <person name="Thomas B.C."/>
            <person name="Morowitz M.J."/>
            <person name="Banfield J.F."/>
        </authorList>
    </citation>
    <scope>NUCLEOTIDE SEQUENCE [LARGE SCALE GENOMIC DNA]</scope>
    <source>
        <strain evidence="9">S2_003_000_R2_4</strain>
    </source>
</reference>
<dbReference type="NCBIfam" id="TIGR02227">
    <property type="entry name" value="sigpep_I_bact"/>
    <property type="match status" value="1"/>
</dbReference>
<dbReference type="Pfam" id="PF10502">
    <property type="entry name" value="Peptidase_S26"/>
    <property type="match status" value="1"/>
</dbReference>
<evidence type="ECO:0000256" key="5">
    <source>
        <dbReference type="ARBA" id="ARBA00022801"/>
    </source>
</evidence>
<keyword evidence="7" id="KW-0812">Transmembrane</keyword>